<evidence type="ECO:0000313" key="2">
    <source>
        <dbReference type="EMBL" id="KZB88323.1"/>
    </source>
</evidence>
<gene>
    <name evidence="3" type="ORF">ATP06_0200845</name>
    <name evidence="2" type="ORF">AVL48_20455</name>
</gene>
<evidence type="ECO:0000256" key="1">
    <source>
        <dbReference type="SAM" id="Phobius"/>
    </source>
</evidence>
<reference evidence="3 5" key="2">
    <citation type="submission" date="2016-11" db="EMBL/GenBank/DDBJ databases">
        <title>Genome sequencing of Amycolatopsis regifaucium.</title>
        <authorList>
            <person name="Mayilraj S."/>
            <person name="Kaur N."/>
        </authorList>
    </citation>
    <scope>NUCLEOTIDE SEQUENCE [LARGE SCALE GENOMIC DNA]</scope>
    <source>
        <strain evidence="3 5">GY080</strain>
    </source>
</reference>
<dbReference type="EMBL" id="LOBU02000001">
    <property type="protein sequence ID" value="OKA11435.1"/>
    <property type="molecule type" value="Genomic_DNA"/>
</dbReference>
<keyword evidence="1" id="KW-1133">Transmembrane helix</keyword>
<keyword evidence="1" id="KW-0812">Transmembrane</keyword>
<feature type="transmembrane region" description="Helical" evidence="1">
    <location>
        <begin position="132"/>
        <end position="152"/>
    </location>
</feature>
<feature type="transmembrane region" description="Helical" evidence="1">
    <location>
        <begin position="53"/>
        <end position="71"/>
    </location>
</feature>
<dbReference type="OrthoDB" id="4251131at2"/>
<evidence type="ECO:0000313" key="3">
    <source>
        <dbReference type="EMBL" id="OKA11435.1"/>
    </source>
</evidence>
<name>A0A154MWK7_9PSEU</name>
<dbReference type="RefSeq" id="WP_061983649.1">
    <property type="nucleotide sequence ID" value="NZ_FOPQ01000004.1"/>
</dbReference>
<evidence type="ECO:0000313" key="4">
    <source>
        <dbReference type="Proteomes" id="UP000076321"/>
    </source>
</evidence>
<organism evidence="2 4">
    <name type="scientific">Amycolatopsis regifaucium</name>
    <dbReference type="NCBI Taxonomy" id="546365"/>
    <lineage>
        <taxon>Bacteria</taxon>
        <taxon>Bacillati</taxon>
        <taxon>Actinomycetota</taxon>
        <taxon>Actinomycetes</taxon>
        <taxon>Pseudonocardiales</taxon>
        <taxon>Pseudonocardiaceae</taxon>
        <taxon>Amycolatopsis</taxon>
    </lineage>
</organism>
<accession>A0A154MWK7</accession>
<dbReference type="EMBL" id="LQCI01000002">
    <property type="protein sequence ID" value="KZB88323.1"/>
    <property type="molecule type" value="Genomic_DNA"/>
</dbReference>
<dbReference type="Proteomes" id="UP000076321">
    <property type="component" value="Unassembled WGS sequence"/>
</dbReference>
<evidence type="ECO:0008006" key="6">
    <source>
        <dbReference type="Google" id="ProtNLM"/>
    </source>
</evidence>
<comment type="caution">
    <text evidence="2">The sequence shown here is derived from an EMBL/GenBank/DDBJ whole genome shotgun (WGS) entry which is preliminary data.</text>
</comment>
<dbReference type="AlphaFoldDB" id="A0A154MWK7"/>
<protein>
    <recommendedName>
        <fullName evidence="6">DUF1772 domain-containing protein</fullName>
    </recommendedName>
</protein>
<reference evidence="2 4" key="1">
    <citation type="submission" date="2015-12" db="EMBL/GenBank/DDBJ databases">
        <title>Amycolatopsis regifaucium genome sequencing and assembly.</title>
        <authorList>
            <person name="Mayilraj S."/>
        </authorList>
    </citation>
    <scope>NUCLEOTIDE SEQUENCE [LARGE SCALE GENOMIC DNA]</scope>
    <source>
        <strain evidence="2 4">GY080</strain>
    </source>
</reference>
<proteinExistence type="predicted"/>
<feature type="transmembrane region" description="Helical" evidence="1">
    <location>
        <begin position="78"/>
        <end position="96"/>
    </location>
</feature>
<keyword evidence="1" id="KW-0472">Membrane</keyword>
<dbReference type="InterPro" id="IPR013901">
    <property type="entry name" value="Anthrone_oxy"/>
</dbReference>
<keyword evidence="5" id="KW-1185">Reference proteome</keyword>
<sequence>MLGLLLPLVLLANGLAAGVLVGTQLGGWPLLRGLPPDRYVQAHAFFATRYDPFMPVCFVLTFAGDLALVFTDEGPRRVAFGAAALLTVTAMVISVVKNVPVNKWLRTLDPDSLPADFARLDPRKHWGAWNRVRGTLAVLAFALNCAALGFLLSTRI</sequence>
<dbReference type="Proteomes" id="UP000186883">
    <property type="component" value="Unassembled WGS sequence"/>
</dbReference>
<evidence type="ECO:0000313" key="5">
    <source>
        <dbReference type="Proteomes" id="UP000186883"/>
    </source>
</evidence>
<dbReference type="Pfam" id="PF08592">
    <property type="entry name" value="Anthrone_oxy"/>
    <property type="match status" value="1"/>
</dbReference>